<dbReference type="InterPro" id="IPR047503">
    <property type="entry name" value="UBR-box_UBR5"/>
</dbReference>
<dbReference type="GO" id="GO:0043130">
    <property type="term" value="F:ubiquitin binding"/>
    <property type="evidence" value="ECO:0007669"/>
    <property type="project" value="InterPro"/>
</dbReference>
<evidence type="ECO:0000259" key="11">
    <source>
        <dbReference type="PROSITE" id="PS51157"/>
    </source>
</evidence>
<feature type="domain" description="UBA" evidence="9">
    <location>
        <begin position="151"/>
        <end position="193"/>
    </location>
</feature>
<dbReference type="InterPro" id="IPR000569">
    <property type="entry name" value="HECT_dom"/>
</dbReference>
<evidence type="ECO:0000256" key="7">
    <source>
        <dbReference type="SAM" id="MobiDB-lite"/>
    </source>
</evidence>
<feature type="compositionally biased region" description="Acidic residues" evidence="7">
    <location>
        <begin position="1380"/>
        <end position="1392"/>
    </location>
</feature>
<dbReference type="PROSITE" id="PS50030">
    <property type="entry name" value="UBA"/>
    <property type="match status" value="1"/>
</dbReference>
<feature type="compositionally biased region" description="Acidic residues" evidence="7">
    <location>
        <begin position="508"/>
        <end position="520"/>
    </location>
</feature>
<dbReference type="PANTHER" id="PTHR46276">
    <property type="entry name" value="E3 UBIQUITIN-PROTEIN LIGASE UBR5"/>
    <property type="match status" value="1"/>
</dbReference>
<feature type="region of interest" description="Disordered" evidence="7">
    <location>
        <begin position="1116"/>
        <end position="1135"/>
    </location>
</feature>
<feature type="compositionally biased region" description="Basic and acidic residues" evidence="7">
    <location>
        <begin position="1413"/>
        <end position="1423"/>
    </location>
</feature>
<keyword evidence="8" id="KW-0472">Membrane</keyword>
<keyword evidence="4" id="KW-0862">Zinc</keyword>
<feature type="compositionally biased region" description="Acidic residues" evidence="7">
    <location>
        <begin position="1449"/>
        <end position="1487"/>
    </location>
</feature>
<keyword evidence="3 5" id="KW-0833">Ubl conjugation pathway</keyword>
<evidence type="ECO:0000313" key="12">
    <source>
        <dbReference type="Proteomes" id="UP000887575"/>
    </source>
</evidence>
<dbReference type="CDD" id="cd14423">
    <property type="entry name" value="CUE_UBR5"/>
    <property type="match status" value="1"/>
</dbReference>
<feature type="active site" description="Glycyl thioester intermediate" evidence="5">
    <location>
        <position position="2507"/>
    </location>
</feature>
<evidence type="ECO:0000256" key="5">
    <source>
        <dbReference type="PROSITE-ProRule" id="PRU00104"/>
    </source>
</evidence>
<dbReference type="InterPro" id="IPR035983">
    <property type="entry name" value="Hect_E3_ubiquitin_ligase"/>
</dbReference>
<evidence type="ECO:0000256" key="1">
    <source>
        <dbReference type="ARBA" id="ARBA00022723"/>
    </source>
</evidence>
<dbReference type="SUPFAM" id="SSF56204">
    <property type="entry name" value="Hect, E3 ligase catalytic domain"/>
    <property type="match status" value="1"/>
</dbReference>
<keyword evidence="8" id="KW-1133">Transmembrane helix</keyword>
<keyword evidence="2" id="KW-0863">Zinc-finger</keyword>
<dbReference type="InterPro" id="IPR015940">
    <property type="entry name" value="UBA"/>
</dbReference>
<proteinExistence type="predicted"/>
<evidence type="ECO:0000256" key="3">
    <source>
        <dbReference type="ARBA" id="ARBA00022786"/>
    </source>
</evidence>
<dbReference type="PROSITE" id="PS51157">
    <property type="entry name" value="ZF_UBR"/>
    <property type="match status" value="1"/>
</dbReference>
<feature type="domain" description="HECT" evidence="10">
    <location>
        <begin position="2236"/>
        <end position="2542"/>
    </location>
</feature>
<accession>A0AAF3J695</accession>
<dbReference type="Proteomes" id="UP000887575">
    <property type="component" value="Unassembled WGS sequence"/>
</dbReference>
<keyword evidence="1" id="KW-0479">Metal-binding</keyword>
<evidence type="ECO:0000256" key="2">
    <source>
        <dbReference type="ARBA" id="ARBA00022771"/>
    </source>
</evidence>
<evidence type="ECO:0000256" key="6">
    <source>
        <dbReference type="PROSITE-ProRule" id="PRU00508"/>
    </source>
</evidence>
<evidence type="ECO:0000313" key="13">
    <source>
        <dbReference type="WBParaSite" id="MBELARI_LOCUS18840.1"/>
    </source>
</evidence>
<dbReference type="Gene3D" id="3.30.2410.10">
    <property type="entry name" value="Hect, E3 ligase catalytic domain"/>
    <property type="match status" value="1"/>
</dbReference>
<feature type="compositionally biased region" description="Polar residues" evidence="7">
    <location>
        <begin position="1529"/>
        <end position="1540"/>
    </location>
</feature>
<feature type="compositionally biased region" description="Basic and acidic residues" evidence="7">
    <location>
        <begin position="1495"/>
        <end position="1504"/>
    </location>
</feature>
<evidence type="ECO:0000256" key="8">
    <source>
        <dbReference type="SAM" id="Phobius"/>
    </source>
</evidence>
<feature type="domain" description="UBR-type" evidence="11">
    <location>
        <begin position="999"/>
        <end position="1067"/>
    </location>
</feature>
<feature type="compositionally biased region" description="Low complexity" evidence="7">
    <location>
        <begin position="1396"/>
        <end position="1412"/>
    </location>
</feature>
<dbReference type="InterPro" id="IPR003126">
    <property type="entry name" value="Znf_UBR"/>
</dbReference>
<feature type="region of interest" description="Disordered" evidence="7">
    <location>
        <begin position="508"/>
        <end position="538"/>
    </location>
</feature>
<feature type="region of interest" description="Disordered" evidence="7">
    <location>
        <begin position="1362"/>
        <end position="1609"/>
    </location>
</feature>
<feature type="compositionally biased region" description="Polar residues" evidence="7">
    <location>
        <begin position="1426"/>
        <end position="1447"/>
    </location>
</feature>
<dbReference type="SMART" id="SM00119">
    <property type="entry name" value="HECTc"/>
    <property type="match status" value="1"/>
</dbReference>
<dbReference type="InterPro" id="IPR024725">
    <property type="entry name" value="UBR5_UBA"/>
</dbReference>
<dbReference type="Gene3D" id="3.30.2160.10">
    <property type="entry name" value="Hect, E3 ligase catalytic domain"/>
    <property type="match status" value="1"/>
</dbReference>
<protein>
    <recommendedName>
        <fullName evidence="14">E3 ubiquitin-protein ligase UBR5</fullName>
    </recommendedName>
</protein>
<dbReference type="WBParaSite" id="MBELARI_LOCUS18840.1">
    <property type="protein sequence ID" value="MBELARI_LOCUS18840.1"/>
    <property type="gene ID" value="MBELARI_LOCUS18840"/>
</dbReference>
<feature type="compositionally biased region" description="Basic and acidic residues" evidence="7">
    <location>
        <begin position="846"/>
        <end position="855"/>
    </location>
</feature>
<dbReference type="PANTHER" id="PTHR46276:SF1">
    <property type="entry name" value="E3 UBIQUITIN-PROTEIN LIGASE UBR5"/>
    <property type="match status" value="1"/>
</dbReference>
<dbReference type="PROSITE" id="PS50237">
    <property type="entry name" value="HECT"/>
    <property type="match status" value="1"/>
</dbReference>
<feature type="transmembrane region" description="Helical" evidence="8">
    <location>
        <begin position="2581"/>
        <end position="2603"/>
    </location>
</feature>
<feature type="zinc finger region" description="UBR-type" evidence="6">
    <location>
        <begin position="999"/>
        <end position="1067"/>
    </location>
</feature>
<dbReference type="SMART" id="SM00396">
    <property type="entry name" value="ZnF_UBR1"/>
    <property type="match status" value="1"/>
</dbReference>
<evidence type="ECO:0000259" key="9">
    <source>
        <dbReference type="PROSITE" id="PS50030"/>
    </source>
</evidence>
<keyword evidence="12" id="KW-1185">Reference proteome</keyword>
<dbReference type="GO" id="GO:0000209">
    <property type="term" value="P:protein polyubiquitination"/>
    <property type="evidence" value="ECO:0007669"/>
    <property type="project" value="TreeGrafter"/>
</dbReference>
<evidence type="ECO:0000256" key="4">
    <source>
        <dbReference type="ARBA" id="ARBA00022833"/>
    </source>
</evidence>
<dbReference type="GO" id="GO:0005634">
    <property type="term" value="C:nucleus"/>
    <property type="evidence" value="ECO:0007669"/>
    <property type="project" value="TreeGrafter"/>
</dbReference>
<dbReference type="GO" id="GO:0090263">
    <property type="term" value="P:positive regulation of canonical Wnt signaling pathway"/>
    <property type="evidence" value="ECO:0007669"/>
    <property type="project" value="TreeGrafter"/>
</dbReference>
<dbReference type="GO" id="GO:0008270">
    <property type="term" value="F:zinc ion binding"/>
    <property type="evidence" value="ECO:0007669"/>
    <property type="project" value="UniProtKB-KW"/>
</dbReference>
<dbReference type="GO" id="GO:0005737">
    <property type="term" value="C:cytoplasm"/>
    <property type="evidence" value="ECO:0007669"/>
    <property type="project" value="TreeGrafter"/>
</dbReference>
<organism evidence="12 13">
    <name type="scientific">Mesorhabditis belari</name>
    <dbReference type="NCBI Taxonomy" id="2138241"/>
    <lineage>
        <taxon>Eukaryota</taxon>
        <taxon>Metazoa</taxon>
        <taxon>Ecdysozoa</taxon>
        <taxon>Nematoda</taxon>
        <taxon>Chromadorea</taxon>
        <taxon>Rhabditida</taxon>
        <taxon>Rhabditina</taxon>
        <taxon>Rhabditomorpha</taxon>
        <taxon>Rhabditoidea</taxon>
        <taxon>Rhabditidae</taxon>
        <taxon>Mesorhabditinae</taxon>
        <taxon>Mesorhabditis</taxon>
    </lineage>
</organism>
<evidence type="ECO:0000259" key="10">
    <source>
        <dbReference type="PROSITE" id="PS50237"/>
    </source>
</evidence>
<name>A0AAF3J695_9BILA</name>
<keyword evidence="8" id="KW-0812">Transmembrane</keyword>
<dbReference type="Pfam" id="PF00632">
    <property type="entry name" value="HECT"/>
    <property type="match status" value="1"/>
</dbReference>
<feature type="compositionally biased region" description="Basic and acidic residues" evidence="7">
    <location>
        <begin position="1545"/>
        <end position="1554"/>
    </location>
</feature>
<sequence>MTEEMDESTSAVKSTPELFMIKYDLGAKDNEISDIFKSTSLRRNTGDRGCRTIPALEVLNLSIEDYEKIVVGPAHIVFLLKDGRVFRLGFCTKNRSVSPTRTVPVAATSHAAPPPFAARHPKYRRVMLSSSRRDRGGVIVDRARPMLPASEVPEDLIAQAQVVLQGKSREMIVRELQRTNLNVNEAVNNLLSKDDDEDEEEGGPEVCIPEELLTLLDAHQDLESAFMISRANRRRDNNGDKKEKKESASYEEFLFDNEVDFWQSGDEITEDHQMKFTDITACATELIGLADGKVYGWKWSEGSGSTQPHERAVAVTGGASIVKITSSYLRVAVLYEKPSREGMIREIASWMDPQLLPGKVGMELSQSFPPQPFSIDRKAQGGDVNFFCSDLFAGFVTQNGYIHWSGIVPSAEKVHNFGKTRSKTRKQWSQEGPADNEIHVGAEVRPKTAPLYEAGSVAVLLKDGVPKVGVLMEKVWSATETCRFRIVDKESYDLDFKDIGKEQTIVTEDDGNELENDPEMVGDTRKRRANESESQTQEPWPVNDAVFIYEQPHENVWIVVIHDKDSKQCVVVNPRESPWIDIPRSELSVSHPRFHESKLQIRQVCQLQVRPSSIEPAQFYDSPKCIEPLRLSVRIPISYDILCSVVADEKGIRCLLCTDGVYNIVRVSVNGRVLSKHSLPFSSTSVIEGQKKLTTEELPHQPSLVNFSKDEALFIRSKPKSSMLALMRDSEGGFGALASFHQPLCFLQSLWIDPGSGSSDKKTGSVIIFGLSPPTEGNLFQAVLDCDVEAVKRELEVLAAASETKCREIFGIYSTKKDNESPVFNDVGGNILHAAVLLSTSATNRDQADKSDEGAGTKSPKSLMDQKWSRFLRSSTTEKRVQQLQALGIPKDKDTTDAGIKFLSDAKQRQTNALEIVKLLVDFPSNGLFANILKQKDCNGLNPYSCAVENRAYSAAKSIWESAVRREIDLNILLEPPPNWFSLPEHNKSWALFVLSYNDTCSFTWTGQDHINQDIFECRTCGLTGTLCCCTECAFTCHRGHDCSLKRTSPTAYCDCWEKCPCKALVSGNQDARMWLLKELLKKTDCFAFPNPSGCHIIYFLARTVARQTTEQIPYKKRIPKANDGESDSNVPEQNLEPPNFATKALEVCLGSLDVVQHFVTEVVNDNFEANELNDIESVAWSQRLRSEQLDVTLFLLLTKCPVDYINTLVDTLQKGLDLKHDEVATVVCRIVRSILRIYVLLCTLSTTAAMVAANGLFSKKQFPVVFEEKKDDRLTVINYRRLMTGAKPQEVKPEIIIDAMTRCHNVLKAFQSFTSLESARMAAATIGPLLVGRARTIVPMNNKLKESEVFNQIESTLMRRTVTKTRTLDSPQKDPYREEETESEETDDEMDTDRNTLPSSNRLLSTSSNLPVDDRAPEEEAPRTSGLTRHSIVLNTSRRDGSANSYSSDDDSENEDENEDHEHNEEDDPEEIEEDGEPLDDMEILDFDALVQARNERDSRSSDDSVGQPRGDPPALNRGQDDQRNENSNDSNTNQATVNQDDEQIMREETERRRRERRARYRRHYTSRIHHEPVITSHTVEATTDDRRRPPAAPGDATNVEIEKRDKNETKELLTNNADSVRHLCSAFYVLSRIAFEVELLNSSNSLNDNSMKYIEECLAPAWNWLRTVMDVTEAKIKLAKHRREDVEIQPESAPKHLNEVPTVSSYLIDLMRGASGEQGDRPPTLDSNLLRPLTLVADAFLIRCRSLDSLRSSLHGTNEQQKIRTTFFERSFDYCYPGIIQKENNSIFDDPLNLSTNPFLLMPDFARPDFYEHESAKMTREEWKKFYEERMNLEIVDSGGQTRESICLAGRSESDDYWSLKRGLVVKQDLVMSEEPIARSPTDMDADSTLRLLEVRSESRWRYTLECLARNYHDDIFSICGHEVHKSLLITGHASYNARAQFFNQKIFDHPGQASCKELVLEKLSRSHDKLVKDTVFQLNAQFTKRANQKGTIPPLFTHKVKVGFENEPGEGSGVARAFYSALAESLISLQKLPFDDLGWENSEEYLYGGAPPEASPQKTRGIIEYFSSTDRSSALDEQPSVARRLQLLPGRLQRSPKKTPTTRRQQLKLTSALYTSQTTPNVFGELSMIEGRNPPIDESSTIRQHLGLADRIYAMVAQQHTRGVERIVGLLVDLPVSIGIQMNMFKEIFKQYLQDAIDLLQKSGDALDKAIFDKGEQETTETPVVQRYDTAPLFYQVSAEQKVFTPCPGNLSPIRLSAFRNVGRVIGLCLVQQHVFPLHLPRHVWKSILDRPHSFHDLAFVDKELYTRLRDLIIDLKDVEVSTKKLEEIDLYFSCAIPKEEGDGISPQEVELCPGGKDIRVTRANLLEYVHELVKHRLHRGELTQCYQSIRQGINDAIPPGFMDHLSPEDLVLLVNGVAEINLERLKKLTNFQEECRISEVEINKLSRWFWETVDKFTDKEKQELVFFWTGSATLPALDEMFVPRPTVVIRSLSDAHLPSANTCISRIYLPQYSSKKILASKLRSAIQLSQMSHVIGVLALCTATAFADQPNQPRTVRSANVLVDDTSNVIKDIINSVHPIVLVVIGLLIAAGCAFELAYGSRGSAGRTVTHVASRNNIKNAVTVAA</sequence>
<feature type="region of interest" description="Disordered" evidence="7">
    <location>
        <begin position="843"/>
        <end position="862"/>
    </location>
</feature>
<feature type="compositionally biased region" description="Basic residues" evidence="7">
    <location>
        <begin position="1555"/>
        <end position="1569"/>
    </location>
</feature>
<reference evidence="13" key="1">
    <citation type="submission" date="2024-02" db="UniProtKB">
        <authorList>
            <consortium name="WormBaseParasite"/>
        </authorList>
    </citation>
    <scope>IDENTIFICATION</scope>
</reference>
<dbReference type="Pfam" id="PF11547">
    <property type="entry name" value="E3_UbLigase_EDD"/>
    <property type="match status" value="1"/>
</dbReference>
<dbReference type="FunFam" id="1.10.8.10:FF:000009">
    <property type="entry name" value="Putative E3 ubiquitin-protein ligase UBR5"/>
    <property type="match status" value="1"/>
</dbReference>
<dbReference type="Gene3D" id="1.10.8.10">
    <property type="entry name" value="DNA helicase RuvA subunit, C-terminal domain"/>
    <property type="match status" value="1"/>
</dbReference>
<dbReference type="CDD" id="cd19675">
    <property type="entry name" value="UBR-box_UBR5"/>
    <property type="match status" value="1"/>
</dbReference>
<evidence type="ECO:0008006" key="14">
    <source>
        <dbReference type="Google" id="ProtNLM"/>
    </source>
</evidence>
<dbReference type="GO" id="GO:0034450">
    <property type="term" value="F:ubiquitin-ubiquitin ligase activity"/>
    <property type="evidence" value="ECO:0007669"/>
    <property type="project" value="TreeGrafter"/>
</dbReference>